<evidence type="ECO:0000313" key="11">
    <source>
        <dbReference type="Proteomes" id="UP000284657"/>
    </source>
</evidence>
<dbReference type="GO" id="GO:0060285">
    <property type="term" value="P:cilium-dependent cell motility"/>
    <property type="evidence" value="ECO:0007669"/>
    <property type="project" value="TreeGrafter"/>
</dbReference>
<feature type="domain" description="DM10" evidence="7">
    <location>
        <begin position="104"/>
        <end position="208"/>
    </location>
</feature>
<dbReference type="PROSITE" id="PS51336">
    <property type="entry name" value="DM10"/>
    <property type="match status" value="3"/>
</dbReference>
<evidence type="ECO:0000256" key="6">
    <source>
        <dbReference type="ARBA" id="ARBA00023273"/>
    </source>
</evidence>
<dbReference type="OrthoDB" id="10255210at2759"/>
<keyword evidence="5" id="KW-0206">Cytoskeleton</keyword>
<reference evidence="10 11" key="1">
    <citation type="submission" date="2018-07" db="EMBL/GenBank/DDBJ databases">
        <title>Genome sequencing of oomycete isolates from Chile give support for New Zealand origin for Phytophthora kernoviae and make available the first Nothophytophthora sp. genome.</title>
        <authorList>
            <person name="Studholme D.J."/>
            <person name="Sanfuentes E."/>
            <person name="Panda P."/>
            <person name="Hill R."/>
            <person name="Sambles C."/>
            <person name="Grant M."/>
            <person name="Williams N.M."/>
            <person name="Mcdougal R.L."/>
        </authorList>
    </citation>
    <scope>NUCLEOTIDE SEQUENCE [LARGE SCALE GENOMIC DNA]</scope>
    <source>
        <strain evidence="8">Chile6</strain>
        <strain evidence="9">Chile7</strain>
    </source>
</reference>
<evidence type="ECO:0000256" key="2">
    <source>
        <dbReference type="ARBA" id="ARBA00004245"/>
    </source>
</evidence>
<organism evidence="8 10">
    <name type="scientific">Phytophthora kernoviae</name>
    <dbReference type="NCBI Taxonomy" id="325452"/>
    <lineage>
        <taxon>Eukaryota</taxon>
        <taxon>Sar</taxon>
        <taxon>Stramenopiles</taxon>
        <taxon>Oomycota</taxon>
        <taxon>Peronosporomycetes</taxon>
        <taxon>Peronosporales</taxon>
        <taxon>Peronosporaceae</taxon>
        <taxon>Phytophthora</taxon>
    </lineage>
</organism>
<evidence type="ECO:0000313" key="8">
    <source>
        <dbReference type="EMBL" id="RLN60148.1"/>
    </source>
</evidence>
<evidence type="ECO:0000259" key="7">
    <source>
        <dbReference type="PROSITE" id="PS51336"/>
    </source>
</evidence>
<dbReference type="GO" id="GO:0072686">
    <property type="term" value="C:mitotic spindle"/>
    <property type="evidence" value="ECO:0007669"/>
    <property type="project" value="TreeGrafter"/>
</dbReference>
<dbReference type="GO" id="GO:0005930">
    <property type="term" value="C:axoneme"/>
    <property type="evidence" value="ECO:0007669"/>
    <property type="project" value="TreeGrafter"/>
</dbReference>
<accession>A0A3F2RLW5</accession>
<dbReference type="FunFam" id="2.30.29.170:FF:000002">
    <property type="entry name" value="EF-hand domain (C-terminal) containing 1"/>
    <property type="match status" value="1"/>
</dbReference>
<evidence type="ECO:0000256" key="1">
    <source>
        <dbReference type="ARBA" id="ARBA00004138"/>
    </source>
</evidence>
<dbReference type="EMBL" id="MBAD02000478">
    <property type="protein sequence ID" value="RLN67134.1"/>
    <property type="molecule type" value="Genomic_DNA"/>
</dbReference>
<evidence type="ECO:0000256" key="5">
    <source>
        <dbReference type="ARBA" id="ARBA00023212"/>
    </source>
</evidence>
<evidence type="ECO:0000256" key="4">
    <source>
        <dbReference type="ARBA" id="ARBA00022737"/>
    </source>
</evidence>
<comment type="caution">
    <text evidence="8">The sequence shown here is derived from an EMBL/GenBank/DDBJ whole genome shotgun (WGS) entry which is preliminary data.</text>
</comment>
<name>A0A3F2RLW5_9STRA</name>
<proteinExistence type="predicted"/>
<evidence type="ECO:0000313" key="9">
    <source>
        <dbReference type="EMBL" id="RLN67134.1"/>
    </source>
</evidence>
<dbReference type="Gene3D" id="2.30.29.170">
    <property type="match status" value="3"/>
</dbReference>
<dbReference type="InterPro" id="IPR040193">
    <property type="entry name" value="EFHC1/EFHC2/EFHB"/>
</dbReference>
<dbReference type="PANTHER" id="PTHR12086:SF9">
    <property type="entry name" value="EF-HAND DOMAIN-CONTAINING PROTEIN 1"/>
    <property type="match status" value="1"/>
</dbReference>
<keyword evidence="6" id="KW-0966">Cell projection</keyword>
<dbReference type="Proteomes" id="UP000277300">
    <property type="component" value="Unassembled WGS sequence"/>
</dbReference>
<feature type="domain" description="DM10" evidence="7">
    <location>
        <begin position="276"/>
        <end position="395"/>
    </location>
</feature>
<dbReference type="SMART" id="SM00676">
    <property type="entry name" value="DM10"/>
    <property type="match status" value="3"/>
</dbReference>
<protein>
    <recommendedName>
        <fullName evidence="7">DM10 domain-containing protein</fullName>
    </recommendedName>
</protein>
<keyword evidence="3" id="KW-0963">Cytoplasm</keyword>
<dbReference type="EMBL" id="MBDO02000199">
    <property type="protein sequence ID" value="RLN60148.1"/>
    <property type="molecule type" value="Genomic_DNA"/>
</dbReference>
<dbReference type="AlphaFoldDB" id="A0A3F2RLW5"/>
<evidence type="ECO:0000313" key="10">
    <source>
        <dbReference type="Proteomes" id="UP000277300"/>
    </source>
</evidence>
<dbReference type="Pfam" id="PF06565">
    <property type="entry name" value="DM10_dom"/>
    <property type="match status" value="3"/>
</dbReference>
<dbReference type="FunFam" id="2.30.29.170:FF:000004">
    <property type="entry name" value="EF-hand domain containing 2"/>
    <property type="match status" value="1"/>
</dbReference>
<keyword evidence="4" id="KW-0677">Repeat</keyword>
<dbReference type="PANTHER" id="PTHR12086">
    <property type="entry name" value="EF-HAND DOMAIN C-TERMINAL CONTAINING PROTEIN"/>
    <property type="match status" value="1"/>
</dbReference>
<dbReference type="GO" id="GO:0043014">
    <property type="term" value="F:alpha-tubulin binding"/>
    <property type="evidence" value="ECO:0007669"/>
    <property type="project" value="TreeGrafter"/>
</dbReference>
<comment type="subcellular location">
    <subcellularLocation>
        <location evidence="1">Cell projection</location>
        <location evidence="1">Cilium</location>
    </subcellularLocation>
    <subcellularLocation>
        <location evidence="2">Cytoplasm</location>
        <location evidence="2">Cytoskeleton</location>
    </subcellularLocation>
</comment>
<evidence type="ECO:0000256" key="3">
    <source>
        <dbReference type="ARBA" id="ARBA00022490"/>
    </source>
</evidence>
<feature type="domain" description="DM10" evidence="7">
    <location>
        <begin position="452"/>
        <end position="549"/>
    </location>
</feature>
<dbReference type="GO" id="GO:0007052">
    <property type="term" value="P:mitotic spindle organization"/>
    <property type="evidence" value="ECO:0007669"/>
    <property type="project" value="TreeGrafter"/>
</dbReference>
<dbReference type="GO" id="GO:0000281">
    <property type="term" value="P:mitotic cytokinesis"/>
    <property type="evidence" value="ECO:0007669"/>
    <property type="project" value="TreeGrafter"/>
</dbReference>
<sequence>MGAWSYLWFSIRQKHTTKMASTTTPKNTLLGATNYEPRLRSHLKPQRFKLVEQTLRLDSALSQMNPLTTRLDLRDPNRFGTTANDIGKMATEHPEESKFAPQNVLKVLRFQSFYVENVDESNLEVVRLRRNTILLYLHDETFEIIEPRVSNSGIPQGTFLKRCQLRRPDGELYSSADLRIGVDLHIFGRSFKLYDCDEFTREYYAQRGEDVGSPLPVPKDEYTLTRDQITRMCGGDHEHFYGKQRYPLKTYMEASLGNSIRSRLQSEKKRKFLANNRKVLCFHCEYDVRDQLYGDLMFYILDYFLEDDTIEFKEVSRPNNGRDPFPLLLRRGRLLKNWRENLRDEQDRGVEEPTSAESYYSEPDLYVGAVLNVFGRNMVLVDADKYTRDYYQMAWGRVLAPSIPTKVEKPVFPKAEPAPYNGYGTEEDSLGSCNSLCPKPPRKDFNKMAEFDRMLLRFRGRLIASRKEQQQRRFIVTYFLTDDTVSVYEPEMRNSGIVNGKFLERGTYKSPEGVRYILEHFVVGAELVLSSHRFQLIDADEYTKKFLAS</sequence>
<gene>
    <name evidence="9" type="ORF">BBJ29_003435</name>
    <name evidence="8" type="ORF">BBP00_00006143</name>
</gene>
<dbReference type="Proteomes" id="UP000284657">
    <property type="component" value="Unassembled WGS sequence"/>
</dbReference>
<dbReference type="InterPro" id="IPR006602">
    <property type="entry name" value="DM10_dom"/>
</dbReference>